<proteinExistence type="predicted"/>
<organism evidence="1 2">
    <name type="scientific">Rickettsia monacensis</name>
    <dbReference type="NCBI Taxonomy" id="109232"/>
    <lineage>
        <taxon>Bacteria</taxon>
        <taxon>Pseudomonadati</taxon>
        <taxon>Pseudomonadota</taxon>
        <taxon>Alphaproteobacteria</taxon>
        <taxon>Rickettsiales</taxon>
        <taxon>Rickettsiaceae</taxon>
        <taxon>Rickettsieae</taxon>
        <taxon>Rickettsia</taxon>
        <taxon>spotted fever group</taxon>
    </lineage>
</organism>
<evidence type="ECO:0000313" key="2">
    <source>
        <dbReference type="Proteomes" id="UP000018149"/>
    </source>
</evidence>
<evidence type="ECO:0000313" key="1">
    <source>
        <dbReference type="EMBL" id="CEO17365.1"/>
    </source>
</evidence>
<reference evidence="1 2" key="1">
    <citation type="submission" date="2015-01" db="EMBL/GenBank/DDBJ databases">
        <title>Draft genome sequence of Rickettsia monacensis strain IrR/Munich.</title>
        <authorList>
            <person name="Felsheim R.F."/>
            <person name="Johnson S.L."/>
            <person name="Kurtti T.J."/>
            <person name="Munderloh U.G."/>
        </authorList>
    </citation>
    <scope>NUCLEOTIDE SEQUENCE [LARGE SCALE GENOMIC DNA]</scope>
    <source>
        <strain evidence="1 2">IrR/Munich</strain>
    </source>
</reference>
<dbReference type="EMBL" id="LN794217">
    <property type="protein sequence ID" value="CEO17365.1"/>
    <property type="molecule type" value="Genomic_DNA"/>
</dbReference>
<dbReference type="STRING" id="109232.RMONA_04925"/>
<dbReference type="AlphaFoldDB" id="A0A0B7J320"/>
<dbReference type="RefSeq" id="WP_023507788.1">
    <property type="nucleotide sequence ID" value="NZ_LN794217.1"/>
</dbReference>
<name>A0A0B7J320_9RICK</name>
<accession>A0A0B7J320</accession>
<dbReference type="KEGG" id="rmc:RMONA_04925"/>
<gene>
    <name evidence="1" type="ORF">RMONA_04925</name>
</gene>
<dbReference type="Proteomes" id="UP000018149">
    <property type="component" value="Chromosome I"/>
</dbReference>
<sequence length="85" mass="9297">MVDIIKKIFVLIGVPFAFFAQAVGDWLETGQVSGDTQTEDICFQLALVGVGTLIIDQAFSNLPDDVYNEYVKVVQDSEIQVTLVG</sequence>
<dbReference type="HOGENOM" id="CLU_199803_0_0_5"/>
<keyword evidence="2" id="KW-1185">Reference proteome</keyword>
<protein>
    <submittedName>
        <fullName evidence="1">Uncharacterized protein</fullName>
    </submittedName>
</protein>